<name>A0A415D4Y4_9FIRM</name>
<feature type="non-terminal residue" evidence="2">
    <location>
        <position position="54"/>
    </location>
</feature>
<dbReference type="Pfam" id="PF12323">
    <property type="entry name" value="HTH_OrfB_IS605"/>
    <property type="match status" value="1"/>
</dbReference>
<comment type="caution">
    <text evidence="2">The sequence shown here is derived from an EMBL/GenBank/DDBJ whole genome shotgun (WGS) entry which is preliminary data.</text>
</comment>
<evidence type="ECO:0000259" key="1">
    <source>
        <dbReference type="Pfam" id="PF12323"/>
    </source>
</evidence>
<feature type="domain" description="Transposase putative helix-turn-helix" evidence="1">
    <location>
        <begin position="1"/>
        <end position="46"/>
    </location>
</feature>
<protein>
    <submittedName>
        <fullName evidence="2">Transposase</fullName>
    </submittedName>
</protein>
<organism evidence="2 3">
    <name type="scientific">[Ruminococcus] lactaris</name>
    <dbReference type="NCBI Taxonomy" id="46228"/>
    <lineage>
        <taxon>Bacteria</taxon>
        <taxon>Bacillati</taxon>
        <taxon>Bacillota</taxon>
        <taxon>Clostridia</taxon>
        <taxon>Lachnospirales</taxon>
        <taxon>Lachnospiraceae</taxon>
        <taxon>Mediterraneibacter</taxon>
    </lineage>
</organism>
<dbReference type="InterPro" id="IPR021027">
    <property type="entry name" value="Transposase_put_HTH"/>
</dbReference>
<evidence type="ECO:0000313" key="2">
    <source>
        <dbReference type="EMBL" id="RHJ61202.1"/>
    </source>
</evidence>
<accession>A0A415D4Y4</accession>
<dbReference type="AlphaFoldDB" id="A0A415D4Y4"/>
<dbReference type="EMBL" id="QRMI01000017">
    <property type="protein sequence ID" value="RHJ61202.1"/>
    <property type="molecule type" value="Genomic_DNA"/>
</dbReference>
<sequence>MQKGVKFRIYPNREQQTIINQTLGCCRLIYNKGLAMRNEAYQNGNKIGYSQTSA</sequence>
<dbReference type="Proteomes" id="UP000285832">
    <property type="component" value="Unassembled WGS sequence"/>
</dbReference>
<evidence type="ECO:0000313" key="3">
    <source>
        <dbReference type="Proteomes" id="UP000285832"/>
    </source>
</evidence>
<dbReference type="RefSeq" id="WP_182435269.1">
    <property type="nucleotide sequence ID" value="NZ_QRMI01000017.1"/>
</dbReference>
<reference evidence="2 3" key="1">
    <citation type="submission" date="2018-08" db="EMBL/GenBank/DDBJ databases">
        <title>A genome reference for cultivated species of the human gut microbiota.</title>
        <authorList>
            <person name="Zou Y."/>
            <person name="Xue W."/>
            <person name="Luo G."/>
        </authorList>
    </citation>
    <scope>NUCLEOTIDE SEQUENCE [LARGE SCALE GENOMIC DNA]</scope>
    <source>
        <strain evidence="2 3">AM09-9</strain>
    </source>
</reference>
<proteinExistence type="predicted"/>
<gene>
    <name evidence="2" type="ORF">DW116_07600</name>
</gene>